<reference evidence="1" key="1">
    <citation type="submission" date="2018-05" db="EMBL/GenBank/DDBJ databases">
        <authorList>
            <person name="Lanie J.A."/>
            <person name="Ng W.-L."/>
            <person name="Kazmierczak K.M."/>
            <person name="Andrzejewski T.M."/>
            <person name="Davidsen T.M."/>
            <person name="Wayne K.J."/>
            <person name="Tettelin H."/>
            <person name="Glass J.I."/>
            <person name="Rusch D."/>
            <person name="Podicherti R."/>
            <person name="Tsui H.-C.T."/>
            <person name="Winkler M.E."/>
        </authorList>
    </citation>
    <scope>NUCLEOTIDE SEQUENCE</scope>
</reference>
<proteinExistence type="predicted"/>
<dbReference type="AlphaFoldDB" id="A0A382ZVR5"/>
<gene>
    <name evidence="1" type="ORF">METZ01_LOCUS452461</name>
</gene>
<evidence type="ECO:0000313" key="1">
    <source>
        <dbReference type="EMBL" id="SVD99607.1"/>
    </source>
</evidence>
<dbReference type="EMBL" id="UINC01187080">
    <property type="protein sequence ID" value="SVD99607.1"/>
    <property type="molecule type" value="Genomic_DNA"/>
</dbReference>
<accession>A0A382ZVR5</accession>
<organism evidence="1">
    <name type="scientific">marine metagenome</name>
    <dbReference type="NCBI Taxonomy" id="408172"/>
    <lineage>
        <taxon>unclassified sequences</taxon>
        <taxon>metagenomes</taxon>
        <taxon>ecological metagenomes</taxon>
    </lineage>
</organism>
<name>A0A382ZVR5_9ZZZZ</name>
<protein>
    <submittedName>
        <fullName evidence="1">Uncharacterized protein</fullName>
    </submittedName>
</protein>
<feature type="non-terminal residue" evidence="1">
    <location>
        <position position="26"/>
    </location>
</feature>
<sequence length="26" mass="2886">MTTQTASPELLKKVQSNFIGLDTVYT</sequence>